<accession>A0A813IL08</accession>
<gene>
    <name evidence="2" type="ORF">PGLA2088_LOCUS11490</name>
</gene>
<evidence type="ECO:0000313" key="3">
    <source>
        <dbReference type="Proteomes" id="UP000626109"/>
    </source>
</evidence>
<protein>
    <recommendedName>
        <fullName evidence="1">EF-hand domain-containing protein</fullName>
    </recommendedName>
</protein>
<proteinExistence type="predicted"/>
<evidence type="ECO:0000259" key="1">
    <source>
        <dbReference type="PROSITE" id="PS50222"/>
    </source>
</evidence>
<reference evidence="2" key="1">
    <citation type="submission" date="2021-02" db="EMBL/GenBank/DDBJ databases">
        <authorList>
            <person name="Dougan E. K."/>
            <person name="Rhodes N."/>
            <person name="Thang M."/>
            <person name="Chan C."/>
        </authorList>
    </citation>
    <scope>NUCLEOTIDE SEQUENCE</scope>
</reference>
<comment type="caution">
    <text evidence="2">The sequence shown here is derived from an EMBL/GenBank/DDBJ whole genome shotgun (WGS) entry which is preliminary data.</text>
</comment>
<dbReference type="InterPro" id="IPR018247">
    <property type="entry name" value="EF_Hand_1_Ca_BS"/>
</dbReference>
<dbReference type="AlphaFoldDB" id="A0A813IL08"/>
<sequence>MPLEAVEKYLADYDADGDGLLCQSELFVCLEAVLRIRAEGQCGASKAGESRSVAAAMTEEWALRSDGLAAGAGALQRMLHSVESRYASLSSSEAVHSHGSKRKLEDSENEAEAVFDAEAKEQTLQAEAVAWSAPSSRASIPMATDSEVPTLDLSAIGTSPEAVAAALRSACVDGGFFFI</sequence>
<dbReference type="EMBL" id="CAJNNW010013295">
    <property type="protein sequence ID" value="CAE8655215.1"/>
    <property type="molecule type" value="Genomic_DNA"/>
</dbReference>
<organism evidence="2 3">
    <name type="scientific">Polarella glacialis</name>
    <name type="common">Dinoflagellate</name>
    <dbReference type="NCBI Taxonomy" id="89957"/>
    <lineage>
        <taxon>Eukaryota</taxon>
        <taxon>Sar</taxon>
        <taxon>Alveolata</taxon>
        <taxon>Dinophyceae</taxon>
        <taxon>Suessiales</taxon>
        <taxon>Suessiaceae</taxon>
        <taxon>Polarella</taxon>
    </lineage>
</organism>
<dbReference type="PROSITE" id="PS00018">
    <property type="entry name" value="EF_HAND_1"/>
    <property type="match status" value="1"/>
</dbReference>
<evidence type="ECO:0000313" key="2">
    <source>
        <dbReference type="EMBL" id="CAE8655215.1"/>
    </source>
</evidence>
<dbReference type="PROSITE" id="PS50222">
    <property type="entry name" value="EF_HAND_2"/>
    <property type="match status" value="1"/>
</dbReference>
<dbReference type="Proteomes" id="UP000626109">
    <property type="component" value="Unassembled WGS sequence"/>
</dbReference>
<dbReference type="GO" id="GO:0005509">
    <property type="term" value="F:calcium ion binding"/>
    <property type="evidence" value="ECO:0007669"/>
    <property type="project" value="InterPro"/>
</dbReference>
<dbReference type="InterPro" id="IPR002048">
    <property type="entry name" value="EF_hand_dom"/>
</dbReference>
<name>A0A813IL08_POLGL</name>
<feature type="non-terminal residue" evidence="2">
    <location>
        <position position="1"/>
    </location>
</feature>
<feature type="domain" description="EF-hand" evidence="1">
    <location>
        <begin position="1"/>
        <end position="36"/>
    </location>
</feature>